<keyword evidence="2" id="KW-1185">Reference proteome</keyword>
<dbReference type="EMBL" id="CP060414">
    <property type="protein sequence ID" value="QNT59670.1"/>
    <property type="molecule type" value="Genomic_DNA"/>
</dbReference>
<organism evidence="1 2">
    <name type="scientific">Neisseria musculi</name>
    <dbReference type="NCBI Taxonomy" id="1815583"/>
    <lineage>
        <taxon>Bacteria</taxon>
        <taxon>Pseudomonadati</taxon>
        <taxon>Pseudomonadota</taxon>
        <taxon>Betaproteobacteria</taxon>
        <taxon>Neisseriales</taxon>
        <taxon>Neisseriaceae</taxon>
        <taxon>Neisseria</taxon>
    </lineage>
</organism>
<accession>A0A7H1MDF5</accession>
<gene>
    <name evidence="1" type="ORF">H7A79_0778</name>
</gene>
<dbReference type="RefSeq" id="WP_187001157.1">
    <property type="nucleotide sequence ID" value="NZ_CP060414.2"/>
</dbReference>
<sequence length="219" mass="25853">MYYHFIPKYFADDPDRDCFLKSFEIPELGLQLTDKELKTIKPYPNERYSIGCLRHGFHGRNLIGFVIESEKSLSNFTKICEWVVYPLERGEPDIGFVFKHITRYRLLDDDYPLFSDNFMLLDSWSIENKKYPLRRPSSWPEDRRISSVMELNSQLQFDKVEDKLGGKPLDDFYEIDGVISEREQIIDFHTAPIDLYCYLSENPGRKMPPLDKALQLTAF</sequence>
<dbReference type="Pfam" id="PF19475">
    <property type="entry name" value="DUF6012"/>
    <property type="match status" value="1"/>
</dbReference>
<protein>
    <submittedName>
        <fullName evidence="1">Uncharacterized protein</fullName>
    </submittedName>
</protein>
<proteinExistence type="predicted"/>
<reference evidence="1" key="1">
    <citation type="submission" date="2024-06" db="EMBL/GenBank/DDBJ databases">
        <title>Complete Genome Sequence of mouse commensal type strain Neisseria musculi.</title>
        <authorList>
            <person name="Thapa E."/>
            <person name="Aluvathingal J."/>
            <person name="Nadendla S."/>
            <person name="Mehta A."/>
            <person name="Tettelin H."/>
            <person name="Weyand N.J."/>
        </authorList>
    </citation>
    <scope>NUCLEOTIDE SEQUENCE</scope>
    <source>
        <strain evidence="1">NW831</strain>
    </source>
</reference>
<evidence type="ECO:0000313" key="2">
    <source>
        <dbReference type="Proteomes" id="UP000516412"/>
    </source>
</evidence>
<dbReference type="InterPro" id="IPR046054">
    <property type="entry name" value="DUF6012"/>
</dbReference>
<evidence type="ECO:0000313" key="1">
    <source>
        <dbReference type="EMBL" id="QNT59670.1"/>
    </source>
</evidence>
<dbReference type="Proteomes" id="UP000516412">
    <property type="component" value="Chromosome"/>
</dbReference>
<name>A0A7H1MDF5_9NEIS</name>
<dbReference type="KEGG" id="nmus:H7A79_0778"/>
<dbReference type="AlphaFoldDB" id="A0A7H1MDF5"/>